<feature type="domain" description="Bacterial sugar transferase" evidence="10">
    <location>
        <begin position="41"/>
        <end position="232"/>
    </location>
</feature>
<name>A0A6L3SW08_9HYPH</name>
<dbReference type="EMBL" id="VZZK01000016">
    <property type="protein sequence ID" value="KAB1078010.1"/>
    <property type="molecule type" value="Genomic_DNA"/>
</dbReference>
<evidence type="ECO:0000259" key="10">
    <source>
        <dbReference type="Pfam" id="PF02397"/>
    </source>
</evidence>
<keyword evidence="8" id="KW-0270">Exopolysaccharide synthesis</keyword>
<dbReference type="RefSeq" id="WP_151001218.1">
    <property type="nucleotide sequence ID" value="NZ_BPQY01000149.1"/>
</dbReference>
<accession>A0A6L3SW08</accession>
<dbReference type="OrthoDB" id="9808602at2"/>
<comment type="subcellular location">
    <subcellularLocation>
        <location evidence="1">Cell membrane</location>
    </subcellularLocation>
</comment>
<dbReference type="GO" id="GO:0000271">
    <property type="term" value="P:polysaccharide biosynthetic process"/>
    <property type="evidence" value="ECO:0007669"/>
    <property type="project" value="UniProtKB-KW"/>
</dbReference>
<dbReference type="GO" id="GO:0005886">
    <property type="term" value="C:plasma membrane"/>
    <property type="evidence" value="ECO:0007669"/>
    <property type="project" value="UniProtKB-SubCell"/>
</dbReference>
<evidence type="ECO:0000256" key="1">
    <source>
        <dbReference type="ARBA" id="ARBA00004236"/>
    </source>
</evidence>
<evidence type="ECO:0000256" key="3">
    <source>
        <dbReference type="ARBA" id="ARBA00022475"/>
    </source>
</evidence>
<protein>
    <submittedName>
        <fullName evidence="11">Sugar transferase</fullName>
    </submittedName>
</protein>
<comment type="similarity">
    <text evidence="2">Belongs to the bacterial sugar transferase family.</text>
</comment>
<keyword evidence="3" id="KW-1003">Cell membrane</keyword>
<feature type="transmembrane region" description="Helical" evidence="9">
    <location>
        <begin position="48"/>
        <end position="69"/>
    </location>
</feature>
<comment type="caution">
    <text evidence="11">The sequence shown here is derived from an EMBL/GenBank/DDBJ whole genome shotgun (WGS) entry which is preliminary data.</text>
</comment>
<gene>
    <name evidence="11" type="ORF">F6X53_16050</name>
</gene>
<keyword evidence="5 9" id="KW-0812">Transmembrane</keyword>
<organism evidence="11 12">
    <name type="scientific">Methylobacterium soli</name>
    <dbReference type="NCBI Taxonomy" id="553447"/>
    <lineage>
        <taxon>Bacteria</taxon>
        <taxon>Pseudomonadati</taxon>
        <taxon>Pseudomonadota</taxon>
        <taxon>Alphaproteobacteria</taxon>
        <taxon>Hyphomicrobiales</taxon>
        <taxon>Methylobacteriaceae</taxon>
        <taxon>Methylobacterium</taxon>
    </lineage>
</organism>
<evidence type="ECO:0000256" key="9">
    <source>
        <dbReference type="SAM" id="Phobius"/>
    </source>
</evidence>
<evidence type="ECO:0000256" key="5">
    <source>
        <dbReference type="ARBA" id="ARBA00022692"/>
    </source>
</evidence>
<keyword evidence="7 9" id="KW-0472">Membrane</keyword>
<keyword evidence="4 11" id="KW-0808">Transferase</keyword>
<dbReference type="PANTHER" id="PTHR30576">
    <property type="entry name" value="COLANIC BIOSYNTHESIS UDP-GLUCOSE LIPID CARRIER TRANSFERASE"/>
    <property type="match status" value="1"/>
</dbReference>
<evidence type="ECO:0000313" key="12">
    <source>
        <dbReference type="Proteomes" id="UP000474159"/>
    </source>
</evidence>
<evidence type="ECO:0000256" key="8">
    <source>
        <dbReference type="ARBA" id="ARBA00023169"/>
    </source>
</evidence>
<evidence type="ECO:0000256" key="6">
    <source>
        <dbReference type="ARBA" id="ARBA00022989"/>
    </source>
</evidence>
<keyword evidence="6 9" id="KW-1133">Transmembrane helix</keyword>
<evidence type="ECO:0000313" key="11">
    <source>
        <dbReference type="EMBL" id="KAB1078010.1"/>
    </source>
</evidence>
<evidence type="ECO:0000256" key="7">
    <source>
        <dbReference type="ARBA" id="ARBA00023136"/>
    </source>
</evidence>
<dbReference type="PANTHER" id="PTHR30576:SF4">
    <property type="entry name" value="UNDECAPRENYL-PHOSPHATE GALACTOSE PHOSPHOTRANSFERASE"/>
    <property type="match status" value="1"/>
</dbReference>
<reference evidence="11 12" key="1">
    <citation type="submission" date="2019-09" db="EMBL/GenBank/DDBJ databases">
        <title>YIM 48816 draft genome.</title>
        <authorList>
            <person name="Jiang L."/>
        </authorList>
    </citation>
    <scope>NUCLEOTIDE SEQUENCE [LARGE SCALE GENOMIC DNA]</scope>
    <source>
        <strain evidence="11 12">YIM 48816</strain>
    </source>
</reference>
<proteinExistence type="inferred from homology"/>
<dbReference type="GO" id="GO:0016780">
    <property type="term" value="F:phosphotransferase activity, for other substituted phosphate groups"/>
    <property type="evidence" value="ECO:0007669"/>
    <property type="project" value="TreeGrafter"/>
</dbReference>
<dbReference type="AlphaFoldDB" id="A0A6L3SW08"/>
<evidence type="ECO:0000256" key="4">
    <source>
        <dbReference type="ARBA" id="ARBA00022679"/>
    </source>
</evidence>
<dbReference type="InterPro" id="IPR003362">
    <property type="entry name" value="Bact_transf"/>
</dbReference>
<keyword evidence="12" id="KW-1185">Reference proteome</keyword>
<evidence type="ECO:0000256" key="2">
    <source>
        <dbReference type="ARBA" id="ARBA00006464"/>
    </source>
</evidence>
<dbReference type="Pfam" id="PF02397">
    <property type="entry name" value="Bac_transf"/>
    <property type="match status" value="1"/>
</dbReference>
<dbReference type="Proteomes" id="UP000474159">
    <property type="component" value="Unassembled WGS sequence"/>
</dbReference>
<sequence>MPRGAEHARRLQSAASQQAREIITDPLLRPAASQALEQAGKRCLDFSVAALALMVLLPLMCLLALLIWASDGHAPLYRHARVGQQGRTIKILKFRSMLVNGDEVLRDYFAQNPAAEREWSEFHKLSHDPRVTPLGRILRKTSLDELPQLVSVLKGDMSLVGPRPIVTAEIPRYGDAFHLCFSVTPGITGLWQVSGRSNCTYDERVALDLHYATHWRLAHDLSILIRTIPAVLAQRGSR</sequence>